<keyword evidence="2" id="KW-1185">Reference proteome</keyword>
<protein>
    <submittedName>
        <fullName evidence="1">Uncharacterized protein</fullName>
    </submittedName>
</protein>
<dbReference type="AlphaFoldDB" id="A0A6A5UN00"/>
<organism evidence="1 2">
    <name type="scientific">Bimuria novae-zelandiae CBS 107.79</name>
    <dbReference type="NCBI Taxonomy" id="1447943"/>
    <lineage>
        <taxon>Eukaryota</taxon>
        <taxon>Fungi</taxon>
        <taxon>Dikarya</taxon>
        <taxon>Ascomycota</taxon>
        <taxon>Pezizomycotina</taxon>
        <taxon>Dothideomycetes</taxon>
        <taxon>Pleosporomycetidae</taxon>
        <taxon>Pleosporales</taxon>
        <taxon>Massarineae</taxon>
        <taxon>Didymosphaeriaceae</taxon>
        <taxon>Bimuria</taxon>
    </lineage>
</organism>
<evidence type="ECO:0000313" key="1">
    <source>
        <dbReference type="EMBL" id="KAF1966613.1"/>
    </source>
</evidence>
<evidence type="ECO:0000313" key="2">
    <source>
        <dbReference type="Proteomes" id="UP000800036"/>
    </source>
</evidence>
<dbReference type="Proteomes" id="UP000800036">
    <property type="component" value="Unassembled WGS sequence"/>
</dbReference>
<sequence length="55" mass="5927">MRGVGPLLAEDVAEAAAWMVGGEERVSVKAVDVVPSAQRSLSVFDRGWKERNGIE</sequence>
<gene>
    <name evidence="1" type="ORF">BU23DRAFT_661823</name>
</gene>
<name>A0A6A5UN00_9PLEO</name>
<dbReference type="EMBL" id="ML976743">
    <property type="protein sequence ID" value="KAF1966613.1"/>
    <property type="molecule type" value="Genomic_DNA"/>
</dbReference>
<accession>A0A6A5UN00</accession>
<dbReference type="OrthoDB" id="1933717at2759"/>
<proteinExistence type="predicted"/>
<reference evidence="1" key="1">
    <citation type="journal article" date="2020" name="Stud. Mycol.">
        <title>101 Dothideomycetes genomes: a test case for predicting lifestyles and emergence of pathogens.</title>
        <authorList>
            <person name="Haridas S."/>
            <person name="Albert R."/>
            <person name="Binder M."/>
            <person name="Bloem J."/>
            <person name="Labutti K."/>
            <person name="Salamov A."/>
            <person name="Andreopoulos B."/>
            <person name="Baker S."/>
            <person name="Barry K."/>
            <person name="Bills G."/>
            <person name="Bluhm B."/>
            <person name="Cannon C."/>
            <person name="Castanera R."/>
            <person name="Culley D."/>
            <person name="Daum C."/>
            <person name="Ezra D."/>
            <person name="Gonzalez J."/>
            <person name="Henrissat B."/>
            <person name="Kuo A."/>
            <person name="Liang C."/>
            <person name="Lipzen A."/>
            <person name="Lutzoni F."/>
            <person name="Magnuson J."/>
            <person name="Mondo S."/>
            <person name="Nolan M."/>
            <person name="Ohm R."/>
            <person name="Pangilinan J."/>
            <person name="Park H.-J."/>
            <person name="Ramirez L."/>
            <person name="Alfaro M."/>
            <person name="Sun H."/>
            <person name="Tritt A."/>
            <person name="Yoshinaga Y."/>
            <person name="Zwiers L.-H."/>
            <person name="Turgeon B."/>
            <person name="Goodwin S."/>
            <person name="Spatafora J."/>
            <person name="Crous P."/>
            <person name="Grigoriev I."/>
        </authorList>
    </citation>
    <scope>NUCLEOTIDE SEQUENCE</scope>
    <source>
        <strain evidence="1">CBS 107.79</strain>
    </source>
</reference>